<dbReference type="Proteomes" id="UP001235720">
    <property type="component" value="Unassembled WGS sequence"/>
</dbReference>
<accession>A0ABT7TGV5</accession>
<proteinExistence type="predicted"/>
<dbReference type="RefSeq" id="WP_289470381.1">
    <property type="nucleotide sequence ID" value="NZ_JAUCMM010000006.1"/>
</dbReference>
<sequence>MRTTLHGRAVGAALGNPQPDPTTLPGILRGADVLLQFGGHETQFGIQAEPLAVFERQRGSSRIVATFSHEADAERYLMVLARPEIVPEPWDAAHVRYTWPDGVDIDEAKRNVTWEADDGTHRMSVVDLAERKNLCLAAWARNVPIEDLLARAARA</sequence>
<comment type="caution">
    <text evidence="2">The sequence shown here is derived from an EMBL/GenBank/DDBJ whole genome shotgun (WGS) entry which is preliminary data.</text>
</comment>
<evidence type="ECO:0000313" key="2">
    <source>
        <dbReference type="EMBL" id="MDM7888780.1"/>
    </source>
</evidence>
<evidence type="ECO:0000313" key="3">
    <source>
        <dbReference type="Proteomes" id="UP001235720"/>
    </source>
</evidence>
<reference evidence="2 3" key="1">
    <citation type="submission" date="2023-06" db="EMBL/GenBank/DDBJ databases">
        <authorList>
            <person name="Feng G."/>
            <person name="Li J."/>
            <person name="Zhu H."/>
        </authorList>
    </citation>
    <scope>NUCLEOTIDE SEQUENCE [LARGE SCALE GENOMIC DNA]</scope>
    <source>
        <strain evidence="2 3">RHCJP20</strain>
    </source>
</reference>
<evidence type="ECO:0000256" key="1">
    <source>
        <dbReference type="SAM" id="MobiDB-lite"/>
    </source>
</evidence>
<dbReference type="EMBL" id="JAUCMM010000006">
    <property type="protein sequence ID" value="MDM7888780.1"/>
    <property type="molecule type" value="Genomic_DNA"/>
</dbReference>
<organism evidence="2 3">
    <name type="scientific">Curtobacterium subtropicum</name>
    <dbReference type="NCBI Taxonomy" id="3055138"/>
    <lineage>
        <taxon>Bacteria</taxon>
        <taxon>Bacillati</taxon>
        <taxon>Actinomycetota</taxon>
        <taxon>Actinomycetes</taxon>
        <taxon>Micrococcales</taxon>
        <taxon>Microbacteriaceae</taxon>
        <taxon>Curtobacterium</taxon>
    </lineage>
</organism>
<gene>
    <name evidence="2" type="ORF">QUG98_09980</name>
</gene>
<name>A0ABT7TGV5_9MICO</name>
<feature type="region of interest" description="Disordered" evidence="1">
    <location>
        <begin position="1"/>
        <end position="22"/>
    </location>
</feature>
<protein>
    <submittedName>
        <fullName evidence="2">Uncharacterized protein</fullName>
    </submittedName>
</protein>
<keyword evidence="3" id="KW-1185">Reference proteome</keyword>